<accession>A0ABP9PYR0</accession>
<evidence type="ECO:0000313" key="2">
    <source>
        <dbReference type="Proteomes" id="UP001500221"/>
    </source>
</evidence>
<dbReference type="Proteomes" id="UP001500221">
    <property type="component" value="Unassembled WGS sequence"/>
</dbReference>
<sequence length="273" mass="29906">MGVDGVPAPVELAIHQHTSLGPWPGTLVRRAEVGPRERTTVAGVPVATPARALLDEIRTRGRLWPAVQAIDMTAAARLLSVWLFAEFLWWCHARTGVGLARHAASLAVDESRSPRESWLRLVWQLVAGLPDPLVNAPVYDLGGRLIGVPDLFDPAAGLVGEYAGAIHRSRSRHRRDRVREERFRDHGLEYAEIVAGDSRSAAAGRLLGARKRAPFLSPERRAWTLDRPAWDPAPETLDDYFDRTGQAAAIRACEGAPLSGADTWIPGRPPEGR</sequence>
<keyword evidence="2" id="KW-1185">Reference proteome</keyword>
<proteinExistence type="predicted"/>
<organism evidence="1 2">
    <name type="scientific">Nocardioides marinquilinus</name>
    <dbReference type="NCBI Taxonomy" id="1210400"/>
    <lineage>
        <taxon>Bacteria</taxon>
        <taxon>Bacillati</taxon>
        <taxon>Actinomycetota</taxon>
        <taxon>Actinomycetes</taxon>
        <taxon>Propionibacteriales</taxon>
        <taxon>Nocardioidaceae</taxon>
        <taxon>Nocardioides</taxon>
    </lineage>
</organism>
<comment type="caution">
    <text evidence="1">The sequence shown here is derived from an EMBL/GenBank/DDBJ whole genome shotgun (WGS) entry which is preliminary data.</text>
</comment>
<reference evidence="2" key="1">
    <citation type="journal article" date="2019" name="Int. J. Syst. Evol. Microbiol.">
        <title>The Global Catalogue of Microorganisms (GCM) 10K type strain sequencing project: providing services to taxonomists for standard genome sequencing and annotation.</title>
        <authorList>
            <consortium name="The Broad Institute Genomics Platform"/>
            <consortium name="The Broad Institute Genome Sequencing Center for Infectious Disease"/>
            <person name="Wu L."/>
            <person name="Ma J."/>
        </authorList>
    </citation>
    <scope>NUCLEOTIDE SEQUENCE [LARGE SCALE GENOMIC DNA]</scope>
    <source>
        <strain evidence="2">JCM 18459</strain>
    </source>
</reference>
<evidence type="ECO:0000313" key="1">
    <source>
        <dbReference type="EMBL" id="GAA5153261.1"/>
    </source>
</evidence>
<name>A0ABP9PYR0_9ACTN</name>
<gene>
    <name evidence="1" type="ORF">GCM10023340_35030</name>
</gene>
<dbReference type="EMBL" id="BAABKG010000004">
    <property type="protein sequence ID" value="GAA5153261.1"/>
    <property type="molecule type" value="Genomic_DNA"/>
</dbReference>
<dbReference type="RefSeq" id="WP_345461545.1">
    <property type="nucleotide sequence ID" value="NZ_BAABKG010000004.1"/>
</dbReference>
<protein>
    <submittedName>
        <fullName evidence="1">Uncharacterized protein</fullName>
    </submittedName>
</protein>